<organism evidence="1 2">
    <name type="scientific">Dyella telluris</name>
    <dbReference type="NCBI Taxonomy" id="2763498"/>
    <lineage>
        <taxon>Bacteria</taxon>
        <taxon>Pseudomonadati</taxon>
        <taxon>Pseudomonadota</taxon>
        <taxon>Gammaproteobacteria</taxon>
        <taxon>Lysobacterales</taxon>
        <taxon>Rhodanobacteraceae</taxon>
        <taxon>Dyella</taxon>
    </lineage>
</organism>
<name>A0A7G8Q4J0_9GAMM</name>
<keyword evidence="2" id="KW-1185">Reference proteome</keyword>
<dbReference type="EMBL" id="CP060412">
    <property type="protein sequence ID" value="QNK01698.1"/>
    <property type="molecule type" value="Genomic_DNA"/>
</dbReference>
<sequence>MTLSQDEKLQAIRARIQGVWDDPALLKVGELSTDPNEDIRRILDAPEPTIGEPTRIYIDYCIEAEDFDKLKLISQRLQGGTDRERDEGDKMRLILDRAIQCEVQDYD</sequence>
<reference evidence="1 2" key="1">
    <citation type="submission" date="2020-08" db="EMBL/GenBank/DDBJ databases">
        <title>Dyella sp. G9 isolated from forest soil.</title>
        <authorList>
            <person name="Fu J."/>
            <person name="Qiu L."/>
        </authorList>
    </citation>
    <scope>NUCLEOTIDE SEQUENCE [LARGE SCALE GENOMIC DNA]</scope>
    <source>
        <strain evidence="1 2">G9</strain>
    </source>
</reference>
<gene>
    <name evidence="1" type="ORF">H8F01_00515</name>
</gene>
<proteinExistence type="predicted"/>
<dbReference type="RefSeq" id="WP_187057157.1">
    <property type="nucleotide sequence ID" value="NZ_CP060412.1"/>
</dbReference>
<accession>A0A7G8Q4J0</accession>
<evidence type="ECO:0000313" key="1">
    <source>
        <dbReference type="EMBL" id="QNK01698.1"/>
    </source>
</evidence>
<evidence type="ECO:0000313" key="2">
    <source>
        <dbReference type="Proteomes" id="UP000515873"/>
    </source>
</evidence>
<dbReference type="KEGG" id="dtl:H8F01_00515"/>
<dbReference type="Proteomes" id="UP000515873">
    <property type="component" value="Chromosome"/>
</dbReference>
<protein>
    <submittedName>
        <fullName evidence="1">Uncharacterized protein</fullName>
    </submittedName>
</protein>
<dbReference type="AlphaFoldDB" id="A0A7G8Q4J0"/>